<feature type="non-terminal residue" evidence="7">
    <location>
        <position position="1039"/>
    </location>
</feature>
<reference evidence="7 8" key="1">
    <citation type="submission" date="2019-08" db="EMBL/GenBank/DDBJ databases">
        <title>Whole genome of Aphis craccivora.</title>
        <authorList>
            <person name="Voronova N.V."/>
            <person name="Shulinski R.S."/>
            <person name="Bandarenka Y.V."/>
            <person name="Zhorov D.G."/>
            <person name="Warner D."/>
        </authorList>
    </citation>
    <scope>NUCLEOTIDE SEQUENCE [LARGE SCALE GENOMIC DNA]</scope>
    <source>
        <strain evidence="7">180601</strain>
        <tissue evidence="7">Whole Body</tissue>
    </source>
</reference>
<evidence type="ECO:0000259" key="6">
    <source>
        <dbReference type="PROSITE" id="PS50835"/>
    </source>
</evidence>
<feature type="compositionally biased region" description="Basic and acidic residues" evidence="5">
    <location>
        <begin position="1"/>
        <end position="19"/>
    </location>
</feature>
<dbReference type="Pfam" id="PF07679">
    <property type="entry name" value="I-set"/>
    <property type="match status" value="3"/>
</dbReference>
<feature type="region of interest" description="Disordered" evidence="5">
    <location>
        <begin position="1"/>
        <end position="127"/>
    </location>
</feature>
<evidence type="ECO:0000256" key="5">
    <source>
        <dbReference type="SAM" id="MobiDB-lite"/>
    </source>
</evidence>
<name>A0A6G0ZBT3_APHCR</name>
<dbReference type="InterPro" id="IPR050958">
    <property type="entry name" value="Cell_Adh-Cytoskel_Orgn"/>
</dbReference>
<feature type="compositionally biased region" description="Polar residues" evidence="5">
    <location>
        <begin position="107"/>
        <end position="118"/>
    </location>
</feature>
<dbReference type="GO" id="GO:0050808">
    <property type="term" value="P:synapse organization"/>
    <property type="evidence" value="ECO:0007669"/>
    <property type="project" value="TreeGrafter"/>
</dbReference>
<dbReference type="GO" id="GO:0005886">
    <property type="term" value="C:plasma membrane"/>
    <property type="evidence" value="ECO:0007669"/>
    <property type="project" value="TreeGrafter"/>
</dbReference>
<keyword evidence="2" id="KW-0677">Repeat</keyword>
<dbReference type="InterPro" id="IPR003599">
    <property type="entry name" value="Ig_sub"/>
</dbReference>
<dbReference type="FunFam" id="2.60.40.10:FF:000031">
    <property type="entry name" value="Myosin-binding protein C, slow type"/>
    <property type="match status" value="1"/>
</dbReference>
<organism evidence="7 8">
    <name type="scientific">Aphis craccivora</name>
    <name type="common">Cowpea aphid</name>
    <dbReference type="NCBI Taxonomy" id="307492"/>
    <lineage>
        <taxon>Eukaryota</taxon>
        <taxon>Metazoa</taxon>
        <taxon>Ecdysozoa</taxon>
        <taxon>Arthropoda</taxon>
        <taxon>Hexapoda</taxon>
        <taxon>Insecta</taxon>
        <taxon>Pterygota</taxon>
        <taxon>Neoptera</taxon>
        <taxon>Paraneoptera</taxon>
        <taxon>Hemiptera</taxon>
        <taxon>Sternorrhyncha</taxon>
        <taxon>Aphidomorpha</taxon>
        <taxon>Aphidoidea</taxon>
        <taxon>Aphididae</taxon>
        <taxon>Aphidini</taxon>
        <taxon>Aphis</taxon>
        <taxon>Aphis</taxon>
    </lineage>
</organism>
<dbReference type="GO" id="GO:0043025">
    <property type="term" value="C:neuronal cell body"/>
    <property type="evidence" value="ECO:0007669"/>
    <property type="project" value="TreeGrafter"/>
</dbReference>
<dbReference type="GO" id="GO:0007156">
    <property type="term" value="P:homophilic cell adhesion via plasma membrane adhesion molecules"/>
    <property type="evidence" value="ECO:0007669"/>
    <property type="project" value="TreeGrafter"/>
</dbReference>
<dbReference type="OrthoDB" id="6630156at2759"/>
<evidence type="ECO:0000256" key="2">
    <source>
        <dbReference type="ARBA" id="ARBA00022737"/>
    </source>
</evidence>
<feature type="compositionally biased region" description="Basic and acidic residues" evidence="5">
    <location>
        <begin position="333"/>
        <end position="342"/>
    </location>
</feature>
<dbReference type="InterPro" id="IPR036179">
    <property type="entry name" value="Ig-like_dom_sf"/>
</dbReference>
<feature type="non-terminal residue" evidence="7">
    <location>
        <position position="1"/>
    </location>
</feature>
<evidence type="ECO:0000256" key="4">
    <source>
        <dbReference type="ARBA" id="ARBA00023319"/>
    </source>
</evidence>
<dbReference type="Gene3D" id="2.60.40.10">
    <property type="entry name" value="Immunoglobulins"/>
    <property type="match status" value="3"/>
</dbReference>
<proteinExistence type="predicted"/>
<feature type="domain" description="Ig-like" evidence="6">
    <location>
        <begin position="684"/>
        <end position="766"/>
    </location>
</feature>
<feature type="region of interest" description="Disordered" evidence="5">
    <location>
        <begin position="502"/>
        <end position="522"/>
    </location>
</feature>
<keyword evidence="3" id="KW-1015">Disulfide bond</keyword>
<evidence type="ECO:0000313" key="8">
    <source>
        <dbReference type="Proteomes" id="UP000478052"/>
    </source>
</evidence>
<feature type="region of interest" description="Disordered" evidence="5">
    <location>
        <begin position="313"/>
        <end position="344"/>
    </location>
</feature>
<dbReference type="GO" id="GO:0008046">
    <property type="term" value="F:axon guidance receptor activity"/>
    <property type="evidence" value="ECO:0007669"/>
    <property type="project" value="TreeGrafter"/>
</dbReference>
<dbReference type="GO" id="GO:0030424">
    <property type="term" value="C:axon"/>
    <property type="evidence" value="ECO:0007669"/>
    <property type="project" value="TreeGrafter"/>
</dbReference>
<feature type="region of interest" description="Disordered" evidence="5">
    <location>
        <begin position="542"/>
        <end position="577"/>
    </location>
</feature>
<dbReference type="InterPro" id="IPR013098">
    <property type="entry name" value="Ig_I-set"/>
</dbReference>
<dbReference type="FunFam" id="2.60.40.10:FF:000032">
    <property type="entry name" value="palladin isoform X1"/>
    <property type="match status" value="1"/>
</dbReference>
<protein>
    <submittedName>
        <fullName evidence="7">Myopalladin</fullName>
    </submittedName>
</protein>
<evidence type="ECO:0000256" key="3">
    <source>
        <dbReference type="ARBA" id="ARBA00023157"/>
    </source>
</evidence>
<keyword evidence="8" id="KW-1185">Reference proteome</keyword>
<feature type="compositionally biased region" description="Low complexity" evidence="5">
    <location>
        <begin position="556"/>
        <end position="577"/>
    </location>
</feature>
<dbReference type="SMART" id="SM00408">
    <property type="entry name" value="IGc2"/>
    <property type="match status" value="3"/>
</dbReference>
<dbReference type="InterPro" id="IPR003598">
    <property type="entry name" value="Ig_sub2"/>
</dbReference>
<keyword evidence="4" id="KW-0393">Immunoglobulin domain</keyword>
<feature type="domain" description="Ig-like" evidence="6">
    <location>
        <begin position="829"/>
        <end position="919"/>
    </location>
</feature>
<feature type="compositionally biased region" description="Basic and acidic residues" evidence="5">
    <location>
        <begin position="31"/>
        <end position="87"/>
    </location>
</feature>
<evidence type="ECO:0000256" key="1">
    <source>
        <dbReference type="ARBA" id="ARBA00022729"/>
    </source>
</evidence>
<feature type="domain" description="Ig-like" evidence="6">
    <location>
        <begin position="934"/>
        <end position="1026"/>
    </location>
</feature>
<dbReference type="InterPro" id="IPR013783">
    <property type="entry name" value="Ig-like_fold"/>
</dbReference>
<dbReference type="PANTHER" id="PTHR45080">
    <property type="entry name" value="CONTACTIN 5"/>
    <property type="match status" value="1"/>
</dbReference>
<gene>
    <name evidence="7" type="ORF">FWK35_00005959</name>
</gene>
<keyword evidence="1" id="KW-0732">Signal</keyword>
<evidence type="ECO:0000313" key="7">
    <source>
        <dbReference type="EMBL" id="KAF0768284.1"/>
    </source>
</evidence>
<dbReference type="InterPro" id="IPR007110">
    <property type="entry name" value="Ig-like_dom"/>
</dbReference>
<dbReference type="PROSITE" id="PS50835">
    <property type="entry name" value="IG_LIKE"/>
    <property type="match status" value="3"/>
</dbReference>
<dbReference type="EMBL" id="VUJU01000803">
    <property type="protein sequence ID" value="KAF0768284.1"/>
    <property type="molecule type" value="Genomic_DNA"/>
</dbReference>
<comment type="caution">
    <text evidence="7">The sequence shown here is derived from an EMBL/GenBank/DDBJ whole genome shotgun (WGS) entry which is preliminary data.</text>
</comment>
<dbReference type="Proteomes" id="UP000478052">
    <property type="component" value="Unassembled WGS sequence"/>
</dbReference>
<accession>A0A6G0ZBT3</accession>
<sequence>IDKSKKIDISIEEKNKNQSDENNDIQNAEIKLGKLEPEIVSDNDRSTEEVIEKDVSTNDKNKSKKNNEVDNNDEKLNENEIELEKTKRGSQKKKSNLQSEDKKSPSPEGTKNSLSINDKTAEATKISNYSLIEKNKKLSEHYNDTENLELGEFEPKMSSENNKNKVEMIEKDISANNKKQKNNEIDADDKKLLEYGKDKKNKISPEPEIKKLTSAGTSNYNINVIENEIDAKIMDGTNLTTEDNNIQISEDNKHTEQVGTIFKSKTAVGNNTNTTKKIEKDVSNNTPIKHQNNDDIGKDDEIKLTENCVEIDSTKQESKRNKRSPQLNGKKSTSPDKTKNITEHITIQSRDGNDSIIELEQLEDKSVESKFLKESIQTPEHKEVTPIAFQELSTNNYKSTDCCQSEIFRKDTTWKGMNRKLTDETRSFVDVSIDEERHRVAKNCFTTNKRELRSSGLTELNEISVSEVPSLSKRPINRHLLDVTDAHKLRPNTLAYRSVTPDPLSTYRSLTPDHLTSCRSLTPDGPPYRTCLTARSKYATSTRYAGSSDRELYGGSSSSRSSRSSSRSMSPYPSESRISARNLWPTGVEAYRCLSETSIPLSSRLLEEEKISGWPYSSYGVTTRRRRGSDSFLHDSAVRDGDYYSSWRLSNSRSSTYGATEDLCQTKEAFKDLYFCVRMIDQTVSSGARVKFWCSVIGYPEPRIQWYRDGQKLNSFTYNSSARYQTKYDGGLAQLIIDNAQSGDSGEYTCVAANSRDRISTTGFLTVYTSPSVFRKPLIQPSLSVDNIEYSRGVYSRTSHDFRLPSNAKFDFGNRRFGSDLISRRPEYPKFVSSIIADDVATCGGTIALQVRVQGSPVPNVTWMRESRPLPRLSGKYVYLDEGGLYTLLIMDSTARDGGTYVCRACNLYGVADAEKAVRVVSPQDYTDRRGVKPAIIVSRPNDRLNVAIGEDITVTLRVAGEPKPKVIWMRGSRDVTFFDRSSKETVNDYVMLSIKKAQPSDAGTYFIIAKNVYGSDRAFVTVGVSDRISSWASPNRSR</sequence>
<dbReference type="AlphaFoldDB" id="A0A6G0ZBT3"/>
<dbReference type="SUPFAM" id="SSF48726">
    <property type="entry name" value="Immunoglobulin"/>
    <property type="match status" value="3"/>
</dbReference>
<dbReference type="SMART" id="SM00409">
    <property type="entry name" value="IG"/>
    <property type="match status" value="3"/>
</dbReference>
<dbReference type="PANTHER" id="PTHR45080:SF8">
    <property type="entry name" value="IG-LIKE DOMAIN-CONTAINING PROTEIN"/>
    <property type="match status" value="1"/>
</dbReference>